<feature type="signal peptide" evidence="1">
    <location>
        <begin position="1"/>
        <end position="20"/>
    </location>
</feature>
<evidence type="ECO:0000256" key="1">
    <source>
        <dbReference type="SAM" id="SignalP"/>
    </source>
</evidence>
<comment type="caution">
    <text evidence="2">The sequence shown here is derived from an EMBL/GenBank/DDBJ whole genome shotgun (WGS) entry which is preliminary data.</text>
</comment>
<accession>A0A939EZ23</accession>
<dbReference type="AlphaFoldDB" id="A0A939EZ23"/>
<proteinExistence type="predicted"/>
<protein>
    <submittedName>
        <fullName evidence="2">DUF4198 domain-containing protein</fullName>
    </submittedName>
</protein>
<sequence>MLKKYIPTFVLAAAAFTAVAHEFWLLPPQFFVAPGTTLNLKLFVGENFTGERWAGKSNRITRFVHYAPPGAQDLRATVTAADTLHPTVTFGQAGTHMVALATNNATLTLEAEKFNAYLKEEGLDNILLQRQQRNALDKPGREAYSRCAKTLVQVGPYSSADTSRAWSRPVGGALDLVPEQNPYALRPGGSLTVRVLADGKPQANQLVQLWQRSPNQSVKITKLYSNQNGRVLFRLNSAGQYMVSAVRMVPASLPDADWQSTWSTLTFGFKGNSSR</sequence>
<evidence type="ECO:0000313" key="2">
    <source>
        <dbReference type="EMBL" id="MBO0360093.1"/>
    </source>
</evidence>
<dbReference type="InterPro" id="IPR019613">
    <property type="entry name" value="DUF4198"/>
</dbReference>
<reference evidence="2" key="1">
    <citation type="submission" date="2021-03" db="EMBL/GenBank/DDBJ databases">
        <authorList>
            <person name="Kim M.K."/>
        </authorList>
    </citation>
    <scope>NUCLEOTIDE SEQUENCE</scope>
    <source>
        <strain evidence="2">BT186</strain>
    </source>
</reference>
<feature type="chain" id="PRO_5037343596" evidence="1">
    <location>
        <begin position="21"/>
        <end position="275"/>
    </location>
</feature>
<name>A0A939EZ23_9BACT</name>
<keyword evidence="3" id="KW-1185">Reference proteome</keyword>
<evidence type="ECO:0000313" key="3">
    <source>
        <dbReference type="Proteomes" id="UP000664144"/>
    </source>
</evidence>
<dbReference type="Proteomes" id="UP000664144">
    <property type="component" value="Unassembled WGS sequence"/>
</dbReference>
<dbReference type="RefSeq" id="WP_206986035.1">
    <property type="nucleotide sequence ID" value="NZ_JAFLQZ010000016.1"/>
</dbReference>
<dbReference type="EMBL" id="JAFLQZ010000016">
    <property type="protein sequence ID" value="MBO0360093.1"/>
    <property type="molecule type" value="Genomic_DNA"/>
</dbReference>
<gene>
    <name evidence="2" type="ORF">J0X19_19185</name>
</gene>
<dbReference type="Pfam" id="PF10670">
    <property type="entry name" value="DUF4198"/>
    <property type="match status" value="1"/>
</dbReference>
<keyword evidence="1" id="KW-0732">Signal</keyword>
<organism evidence="2 3">
    <name type="scientific">Hymenobacter telluris</name>
    <dbReference type="NCBI Taxonomy" id="2816474"/>
    <lineage>
        <taxon>Bacteria</taxon>
        <taxon>Pseudomonadati</taxon>
        <taxon>Bacteroidota</taxon>
        <taxon>Cytophagia</taxon>
        <taxon>Cytophagales</taxon>
        <taxon>Hymenobacteraceae</taxon>
        <taxon>Hymenobacter</taxon>
    </lineage>
</organism>